<proteinExistence type="predicted"/>
<comment type="caution">
    <text evidence="2">The sequence shown here is derived from an EMBL/GenBank/DDBJ whole genome shotgun (WGS) entry which is preliminary data.</text>
</comment>
<protein>
    <submittedName>
        <fullName evidence="2">DUF2834 domain-containing protein</fullName>
    </submittedName>
</protein>
<feature type="transmembrane region" description="Helical" evidence="1">
    <location>
        <begin position="21"/>
        <end position="46"/>
    </location>
</feature>
<feature type="transmembrane region" description="Helical" evidence="1">
    <location>
        <begin position="87"/>
        <end position="105"/>
    </location>
</feature>
<dbReference type="EMBL" id="JAGVRK010000001">
    <property type="protein sequence ID" value="MBS2967821.1"/>
    <property type="molecule type" value="Genomic_DNA"/>
</dbReference>
<gene>
    <name evidence="2" type="ORF">J9317_03400</name>
</gene>
<sequence>MLQNKTEPQNSSYDSPISKKLIIAVLVLFTPLTAMAVVQNGFLGIFAKAFQNYATIQIFVDLLIASFLILIWMWFDAKKTNRSFWPWALLTLAAGSFGPLLYLLFGKDRRAKTAK</sequence>
<name>A0ABS5LB17_9BACI</name>
<reference evidence="2 3" key="1">
    <citation type="submission" date="2021-04" db="EMBL/GenBank/DDBJ databases">
        <title>Metabacillus sp. strain KIGAM252 whole genome sequence.</title>
        <authorList>
            <person name="Seo M.-J."/>
            <person name="Cho E.-S."/>
            <person name="Hwang C.Y."/>
            <person name="Yoon D.J."/>
        </authorList>
    </citation>
    <scope>NUCLEOTIDE SEQUENCE [LARGE SCALE GENOMIC DNA]</scope>
    <source>
        <strain evidence="2 3">KIGAM252</strain>
    </source>
</reference>
<evidence type="ECO:0000313" key="3">
    <source>
        <dbReference type="Proteomes" id="UP000682403"/>
    </source>
</evidence>
<dbReference type="InterPro" id="IPR021362">
    <property type="entry name" value="DUF2834"/>
</dbReference>
<keyword evidence="3" id="KW-1185">Reference proteome</keyword>
<accession>A0ABS5LB17</accession>
<organism evidence="2 3">
    <name type="scientific">Metabacillus flavus</name>
    <dbReference type="NCBI Taxonomy" id="2823519"/>
    <lineage>
        <taxon>Bacteria</taxon>
        <taxon>Bacillati</taxon>
        <taxon>Bacillota</taxon>
        <taxon>Bacilli</taxon>
        <taxon>Bacillales</taxon>
        <taxon>Bacillaceae</taxon>
        <taxon>Metabacillus</taxon>
    </lineage>
</organism>
<keyword evidence="1" id="KW-1133">Transmembrane helix</keyword>
<dbReference type="Proteomes" id="UP000682403">
    <property type="component" value="Unassembled WGS sequence"/>
</dbReference>
<keyword evidence="1" id="KW-0472">Membrane</keyword>
<evidence type="ECO:0000313" key="2">
    <source>
        <dbReference type="EMBL" id="MBS2967821.1"/>
    </source>
</evidence>
<evidence type="ECO:0000256" key="1">
    <source>
        <dbReference type="SAM" id="Phobius"/>
    </source>
</evidence>
<feature type="transmembrane region" description="Helical" evidence="1">
    <location>
        <begin position="58"/>
        <end position="75"/>
    </location>
</feature>
<dbReference type="Pfam" id="PF11196">
    <property type="entry name" value="DUF2834"/>
    <property type="match status" value="1"/>
</dbReference>
<dbReference type="RefSeq" id="WP_211556485.1">
    <property type="nucleotide sequence ID" value="NZ_JAGVRK010000001.1"/>
</dbReference>
<keyword evidence="1" id="KW-0812">Transmembrane</keyword>